<accession>M8BSY7</accession>
<dbReference type="EnsemblPlants" id="EMT28120">
    <property type="protein sequence ID" value="EMT28120"/>
    <property type="gene ID" value="F775_32098"/>
</dbReference>
<name>M8BSY7_AEGTA</name>
<dbReference type="PANTHER" id="PTHR36774:SF1">
    <property type="entry name" value="INSULIN-INDUCED PROTEIN"/>
    <property type="match status" value="1"/>
</dbReference>
<sequence>MGEKVGLQSPFVVLHSCSATARRIRNMLPVLIAGASAPPRPFSPWRRRELPIRLSSSKPLRALQNSEGGSRPLGRAWPAVSAALFGSGVLLGPLPDGIHSRVGLQVYGNGALDLGPLHTHILVPPLLGAFYCTVGLLQLFLDERAPPRVLTMFIELSAEMYRAGVPSNAEAYVLFAVAEFVWLFLDSSWLGFALACLVGVACPLAEVPLVRLLECWSYPNADVQLFGTIICRESSWLMAGADELDDDMLLRVHAFPGESGEIAQVAAGGR</sequence>
<evidence type="ECO:0000313" key="1">
    <source>
        <dbReference type="EnsemblPlants" id="EMT28120"/>
    </source>
</evidence>
<protein>
    <submittedName>
        <fullName evidence="1">Uncharacterized protein</fullName>
    </submittedName>
</protein>
<proteinExistence type="predicted"/>
<organism evidence="1">
    <name type="scientific">Aegilops tauschii</name>
    <name type="common">Tausch's goatgrass</name>
    <name type="synonym">Aegilops squarrosa</name>
    <dbReference type="NCBI Taxonomy" id="37682"/>
    <lineage>
        <taxon>Eukaryota</taxon>
        <taxon>Viridiplantae</taxon>
        <taxon>Streptophyta</taxon>
        <taxon>Embryophyta</taxon>
        <taxon>Tracheophyta</taxon>
        <taxon>Spermatophyta</taxon>
        <taxon>Magnoliopsida</taxon>
        <taxon>Liliopsida</taxon>
        <taxon>Poales</taxon>
        <taxon>Poaceae</taxon>
        <taxon>BOP clade</taxon>
        <taxon>Pooideae</taxon>
        <taxon>Triticodae</taxon>
        <taxon>Triticeae</taxon>
        <taxon>Triticinae</taxon>
        <taxon>Aegilops</taxon>
    </lineage>
</organism>
<reference evidence="1" key="1">
    <citation type="submission" date="2015-06" db="UniProtKB">
        <authorList>
            <consortium name="EnsemblPlants"/>
        </authorList>
    </citation>
    <scope>IDENTIFICATION</scope>
</reference>
<dbReference type="AlphaFoldDB" id="M8BSY7"/>
<dbReference type="PANTHER" id="PTHR36774">
    <property type="entry name" value="INSULIN-INDUCED PROTEIN"/>
    <property type="match status" value="1"/>
</dbReference>